<evidence type="ECO:0000259" key="11">
    <source>
        <dbReference type="Pfam" id="PF16491"/>
    </source>
</evidence>
<evidence type="ECO:0000256" key="5">
    <source>
        <dbReference type="ARBA" id="ARBA00023049"/>
    </source>
</evidence>
<keyword evidence="13" id="KW-1185">Reference proteome</keyword>
<comment type="cofactor">
    <cofactor evidence="7 8">
        <name>Zn(2+)</name>
        <dbReference type="ChEBI" id="CHEBI:29105"/>
    </cofactor>
    <text evidence="7 8">Binds 1 zinc ion per subunit.</text>
</comment>
<feature type="transmembrane region" description="Helical" evidence="9">
    <location>
        <begin position="155"/>
        <end position="174"/>
    </location>
</feature>
<dbReference type="GO" id="GO:0004222">
    <property type="term" value="F:metalloendopeptidase activity"/>
    <property type="evidence" value="ECO:0007669"/>
    <property type="project" value="InterPro"/>
</dbReference>
<keyword evidence="5 8" id="KW-0482">Metalloprotease</keyword>
<comment type="similarity">
    <text evidence="8">Belongs to the peptidase M48 family.</text>
</comment>
<evidence type="ECO:0000259" key="10">
    <source>
        <dbReference type="Pfam" id="PF01435"/>
    </source>
</evidence>
<protein>
    <submittedName>
        <fullName evidence="12">Zn-dependent protease with chaperone function</fullName>
    </submittedName>
</protein>
<dbReference type="GO" id="GO:0046872">
    <property type="term" value="F:metal ion binding"/>
    <property type="evidence" value="ECO:0007669"/>
    <property type="project" value="UniProtKB-KW"/>
</dbReference>
<feature type="transmembrane region" description="Helical" evidence="9">
    <location>
        <begin position="181"/>
        <end position="204"/>
    </location>
</feature>
<evidence type="ECO:0000256" key="4">
    <source>
        <dbReference type="ARBA" id="ARBA00022833"/>
    </source>
</evidence>
<evidence type="ECO:0000256" key="7">
    <source>
        <dbReference type="PIRSR" id="PIRSR627057-2"/>
    </source>
</evidence>
<keyword evidence="4 7" id="KW-0862">Zinc</keyword>
<accession>A0A369BBG5</accession>
<feature type="binding site" evidence="7">
    <location>
        <position position="363"/>
    </location>
    <ligand>
        <name>Zn(2+)</name>
        <dbReference type="ChEBI" id="CHEBI:29105"/>
        <note>catalytic</note>
    </ligand>
</feature>
<feature type="active site" evidence="6">
    <location>
        <position position="284"/>
    </location>
</feature>
<reference evidence="12 13" key="1">
    <citation type="submission" date="2018-07" db="EMBL/GenBank/DDBJ databases">
        <title>Genomic Encyclopedia of Type Strains, Phase IV (KMG-IV): sequencing the most valuable type-strain genomes for metagenomic binning, comparative biology and taxonomic classification.</title>
        <authorList>
            <person name="Goeker M."/>
        </authorList>
    </citation>
    <scope>NUCLEOTIDE SEQUENCE [LARGE SCALE GENOMIC DNA]</scope>
    <source>
        <strain evidence="12 13">DSM 27016</strain>
    </source>
</reference>
<evidence type="ECO:0000256" key="2">
    <source>
        <dbReference type="ARBA" id="ARBA00022723"/>
    </source>
</evidence>
<dbReference type="Pfam" id="PF16491">
    <property type="entry name" value="Peptidase_M48_N"/>
    <property type="match status" value="1"/>
</dbReference>
<evidence type="ECO:0000313" key="12">
    <source>
        <dbReference type="EMBL" id="RCX18869.1"/>
    </source>
</evidence>
<keyword evidence="9" id="KW-0812">Transmembrane</keyword>
<feature type="transmembrane region" description="Helical" evidence="9">
    <location>
        <begin position="331"/>
        <end position="352"/>
    </location>
</feature>
<dbReference type="GO" id="GO:0071586">
    <property type="term" value="P:CAAX-box protein processing"/>
    <property type="evidence" value="ECO:0007669"/>
    <property type="project" value="InterPro"/>
</dbReference>
<feature type="domain" description="CAAX prenyl protease 1 N-terminal" evidence="11">
    <location>
        <begin position="57"/>
        <end position="210"/>
    </location>
</feature>
<dbReference type="Proteomes" id="UP000253034">
    <property type="component" value="Unassembled WGS sequence"/>
</dbReference>
<dbReference type="AlphaFoldDB" id="A0A369BBG5"/>
<dbReference type="EMBL" id="QPJT01000004">
    <property type="protein sequence ID" value="RCX18869.1"/>
    <property type="molecule type" value="Genomic_DNA"/>
</dbReference>
<dbReference type="InterPro" id="IPR027057">
    <property type="entry name" value="CAXX_Prtase_1"/>
</dbReference>
<keyword evidence="3 8" id="KW-0378">Hydrolase</keyword>
<dbReference type="InterPro" id="IPR001915">
    <property type="entry name" value="Peptidase_M48"/>
</dbReference>
<evidence type="ECO:0000256" key="6">
    <source>
        <dbReference type="PIRSR" id="PIRSR627057-1"/>
    </source>
</evidence>
<feature type="transmembrane region" description="Helical" evidence="9">
    <location>
        <begin position="105"/>
        <end position="126"/>
    </location>
</feature>
<evidence type="ECO:0000256" key="8">
    <source>
        <dbReference type="RuleBase" id="RU003983"/>
    </source>
</evidence>
<evidence type="ECO:0000256" key="1">
    <source>
        <dbReference type="ARBA" id="ARBA00022670"/>
    </source>
</evidence>
<comment type="caution">
    <text evidence="12">The sequence shown here is derived from an EMBL/GenBank/DDBJ whole genome shotgun (WGS) entry which is preliminary data.</text>
</comment>
<feature type="binding site" evidence="7">
    <location>
        <position position="283"/>
    </location>
    <ligand>
        <name>Zn(2+)</name>
        <dbReference type="ChEBI" id="CHEBI:29105"/>
        <note>catalytic</note>
    </ligand>
</feature>
<keyword evidence="9" id="KW-0472">Membrane</keyword>
<dbReference type="CDD" id="cd07343">
    <property type="entry name" value="M48A_Zmpste24p_like"/>
    <property type="match status" value="1"/>
</dbReference>
<keyword evidence="2 7" id="KW-0479">Metal-binding</keyword>
<dbReference type="RefSeq" id="WP_170138039.1">
    <property type="nucleotide sequence ID" value="NZ_QPJT01000004.1"/>
</dbReference>
<gene>
    <name evidence="12" type="ORF">DFR58_104138</name>
</gene>
<evidence type="ECO:0000313" key="13">
    <source>
        <dbReference type="Proteomes" id="UP000253034"/>
    </source>
</evidence>
<feature type="domain" description="Peptidase M48" evidence="10">
    <location>
        <begin position="214"/>
        <end position="418"/>
    </location>
</feature>
<evidence type="ECO:0000256" key="3">
    <source>
        <dbReference type="ARBA" id="ARBA00022801"/>
    </source>
</evidence>
<proteinExistence type="inferred from homology"/>
<feature type="active site" description="Proton donor" evidence="6">
    <location>
        <position position="367"/>
    </location>
</feature>
<keyword evidence="1 8" id="KW-0645">Protease</keyword>
<sequence length="426" mass="48185">MKRGLKIAIFVLAIILAGFMLSLASTESSNNSILKSRYFSSGSNASQDMISVPAPSEKAYEFRMNTVAVWSVKLIMGFAVPMFFLFSGLSAGIRSWVAGKFKRRFLIIALYCTAFSALSYIIYLPIDFYSGFIRLHSYGLSGQTPGSWFSDSLKMLVMDVVFNTIIVWFCYTVMTKAPKRCWQYIAIAALPFYILMYYISPIFIDPLFNQYTPLKDKALEQEIQSQLHRASINNCCLLESDMSSRTNQMNAYMTGIFGSKRIVLWDTTIKGLTTNEILNVTAHEAGHYVMGHVWKSILVNCIIVLVGAFAVIKSSSWVLSQAGNSMGFVKLHDIASLPLLIIMINLVLFISAPASNAITRYTEREADRFALELTQNNRAAARMLIKMHYRSLSIPQSGIVYRLWACDHPELQERVDFANSYRPWER</sequence>
<evidence type="ECO:0000256" key="9">
    <source>
        <dbReference type="SAM" id="Phobius"/>
    </source>
</evidence>
<feature type="binding site" evidence="7">
    <location>
        <position position="287"/>
    </location>
    <ligand>
        <name>Zn(2+)</name>
        <dbReference type="ChEBI" id="CHEBI:29105"/>
        <note>catalytic</note>
    </ligand>
</feature>
<feature type="transmembrane region" description="Helical" evidence="9">
    <location>
        <begin position="297"/>
        <end position="319"/>
    </location>
</feature>
<feature type="transmembrane region" description="Helical" evidence="9">
    <location>
        <begin position="74"/>
        <end position="93"/>
    </location>
</feature>
<dbReference type="InterPro" id="IPR032456">
    <property type="entry name" value="Peptidase_M48_N"/>
</dbReference>
<name>A0A369BBG5_9FIRM</name>
<dbReference type="Pfam" id="PF01435">
    <property type="entry name" value="Peptidase_M48"/>
    <property type="match status" value="1"/>
</dbReference>
<dbReference type="Gene3D" id="3.30.2010.10">
    <property type="entry name" value="Metalloproteases ('zincins'), catalytic domain"/>
    <property type="match status" value="1"/>
</dbReference>
<dbReference type="PANTHER" id="PTHR10120">
    <property type="entry name" value="CAAX PRENYL PROTEASE 1"/>
    <property type="match status" value="1"/>
</dbReference>
<organism evidence="12 13">
    <name type="scientific">Anaerobacterium chartisolvens</name>
    <dbReference type="NCBI Taxonomy" id="1297424"/>
    <lineage>
        <taxon>Bacteria</taxon>
        <taxon>Bacillati</taxon>
        <taxon>Bacillota</taxon>
        <taxon>Clostridia</taxon>
        <taxon>Eubacteriales</taxon>
        <taxon>Oscillospiraceae</taxon>
        <taxon>Anaerobacterium</taxon>
    </lineage>
</organism>
<keyword evidence="9" id="KW-1133">Transmembrane helix</keyword>